<evidence type="ECO:0000313" key="1">
    <source>
        <dbReference type="EMBL" id="BBA35754.1"/>
    </source>
</evidence>
<reference evidence="1 2" key="1">
    <citation type="submission" date="2016-12" db="EMBL/GenBank/DDBJ databases">
        <title>Genome sequencing of Methylocaldum marinum.</title>
        <authorList>
            <person name="Takeuchi M."/>
            <person name="Kamagata Y."/>
            <person name="Hiraoka S."/>
            <person name="Oshima K."/>
            <person name="Hattori M."/>
            <person name="Iwasaki W."/>
        </authorList>
    </citation>
    <scope>NUCLEOTIDE SEQUENCE [LARGE SCALE GENOMIC DNA]</scope>
    <source>
        <strain evidence="1 2">S8</strain>
    </source>
</reference>
<dbReference type="KEGG" id="mmai:sS8_3817"/>
<dbReference type="Proteomes" id="UP000266313">
    <property type="component" value="Chromosome"/>
</dbReference>
<proteinExistence type="predicted"/>
<dbReference type="AlphaFoldDB" id="A0A250KW74"/>
<keyword evidence="2" id="KW-1185">Reference proteome</keyword>
<dbReference type="RefSeq" id="WP_119631050.1">
    <property type="nucleotide sequence ID" value="NZ_AP017928.1"/>
</dbReference>
<name>A0A250KW74_9GAMM</name>
<dbReference type="InterPro" id="IPR015867">
    <property type="entry name" value="N-reg_PII/ATP_PRibTrfase_C"/>
</dbReference>
<dbReference type="Gene3D" id="3.30.70.120">
    <property type="match status" value="1"/>
</dbReference>
<accession>A0A250KW74</accession>
<dbReference type="Pfam" id="PF11582">
    <property type="entry name" value="DUF3240"/>
    <property type="match status" value="1"/>
</dbReference>
<sequence>MSELFLLTLIAPPGHEEPLIDWLLQYGHASGFSSFPISGHSSNPESLTLVEQVTGRKRQVRFDVQLTGSELEILLDRLKSDFAGSAIHYWAVPVAKAGRL</sequence>
<dbReference type="InterPro" id="IPR021634">
    <property type="entry name" value="DUF3240"/>
</dbReference>
<protein>
    <submittedName>
        <fullName evidence="1">Hypothetical conserved protein</fullName>
    </submittedName>
</protein>
<evidence type="ECO:0000313" key="2">
    <source>
        <dbReference type="Proteomes" id="UP000266313"/>
    </source>
</evidence>
<organism evidence="1 2">
    <name type="scientific">Methylocaldum marinum</name>
    <dbReference type="NCBI Taxonomy" id="1432792"/>
    <lineage>
        <taxon>Bacteria</taxon>
        <taxon>Pseudomonadati</taxon>
        <taxon>Pseudomonadota</taxon>
        <taxon>Gammaproteobacteria</taxon>
        <taxon>Methylococcales</taxon>
        <taxon>Methylococcaceae</taxon>
        <taxon>Methylocaldum</taxon>
    </lineage>
</organism>
<gene>
    <name evidence="1" type="ORF">sS8_3817</name>
</gene>
<dbReference type="OrthoDB" id="8537254at2"/>
<dbReference type="EMBL" id="AP017928">
    <property type="protein sequence ID" value="BBA35754.1"/>
    <property type="molecule type" value="Genomic_DNA"/>
</dbReference>